<gene>
    <name evidence="2" type="ORF">TDUB1175_LOCUS11598</name>
    <name evidence="3" type="ORF">TDUB1175_LOCUS11599</name>
</gene>
<dbReference type="EMBL" id="HBED01023340">
    <property type="protein sequence ID" value="CAD8312809.1"/>
    <property type="molecule type" value="Transcribed_RNA"/>
</dbReference>
<evidence type="ECO:0000256" key="1">
    <source>
        <dbReference type="SAM" id="MobiDB-lite"/>
    </source>
</evidence>
<feature type="region of interest" description="Disordered" evidence="1">
    <location>
        <begin position="1"/>
        <end position="49"/>
    </location>
</feature>
<evidence type="ECO:0000313" key="2">
    <source>
        <dbReference type="EMBL" id="CAD8312809.1"/>
    </source>
</evidence>
<evidence type="ECO:0008006" key="4">
    <source>
        <dbReference type="Google" id="ProtNLM"/>
    </source>
</evidence>
<dbReference type="InterPro" id="IPR008978">
    <property type="entry name" value="HSP20-like_chaperone"/>
</dbReference>
<feature type="region of interest" description="Disordered" evidence="1">
    <location>
        <begin position="62"/>
        <end position="103"/>
    </location>
</feature>
<dbReference type="EMBL" id="HBED01023341">
    <property type="protein sequence ID" value="CAD8312810.1"/>
    <property type="molecule type" value="Transcribed_RNA"/>
</dbReference>
<dbReference type="InterPro" id="IPR052289">
    <property type="entry name" value="Calcyclin-binding_UBL-bridge"/>
</dbReference>
<sequence length="231" mass="24969">MPDQEETNSADVPTMEVEEEAPAAASANKENDNDDATAEAAASKSALRDNIDRKGKNAYYYAHSKTASGPQWDGKPQPKLLGRQPSDLAGGGGGGSSSGTAGFHLHKSTITSYAFSDEGGRVRLYVSLPDVAERCPNEEDVTLEHTVSSLCLVVRNYPSDGEERCLSFGKLQGEIEGATFRKKKDRIVLTLTKMKKKRKNQEGDGEEEEEEPEEWTGVAAKGDLSERGVMA</sequence>
<dbReference type="AlphaFoldDB" id="A0A6U2DY62"/>
<name>A0A6U2DY62_9STRA</name>
<proteinExistence type="predicted"/>
<feature type="compositionally biased region" description="Acidic residues" evidence="1">
    <location>
        <begin position="203"/>
        <end position="214"/>
    </location>
</feature>
<dbReference type="Gene3D" id="2.60.40.790">
    <property type="match status" value="1"/>
</dbReference>
<accession>A0A6U2DY62</accession>
<dbReference type="PANTHER" id="PTHR13164:SF6">
    <property type="entry name" value="CS DOMAIN-CONTAINING PROTEIN"/>
    <property type="match status" value="1"/>
</dbReference>
<evidence type="ECO:0000313" key="3">
    <source>
        <dbReference type="EMBL" id="CAD8312810.1"/>
    </source>
</evidence>
<dbReference type="PANTHER" id="PTHR13164">
    <property type="entry name" value="CALICYLIN BINDING PROTEIN"/>
    <property type="match status" value="1"/>
</dbReference>
<dbReference type="GO" id="GO:0005634">
    <property type="term" value="C:nucleus"/>
    <property type="evidence" value="ECO:0007669"/>
    <property type="project" value="TreeGrafter"/>
</dbReference>
<organism evidence="2">
    <name type="scientific">Pseudictyota dubia</name>
    <dbReference type="NCBI Taxonomy" id="2749911"/>
    <lineage>
        <taxon>Eukaryota</taxon>
        <taxon>Sar</taxon>
        <taxon>Stramenopiles</taxon>
        <taxon>Ochrophyta</taxon>
        <taxon>Bacillariophyta</taxon>
        <taxon>Mediophyceae</taxon>
        <taxon>Biddulphiophycidae</taxon>
        <taxon>Eupodiscales</taxon>
        <taxon>Odontellaceae</taxon>
        <taxon>Pseudictyota</taxon>
    </lineage>
</organism>
<feature type="region of interest" description="Disordered" evidence="1">
    <location>
        <begin position="194"/>
        <end position="231"/>
    </location>
</feature>
<reference evidence="2" key="1">
    <citation type="submission" date="2021-01" db="EMBL/GenBank/DDBJ databases">
        <authorList>
            <person name="Corre E."/>
            <person name="Pelletier E."/>
            <person name="Niang G."/>
            <person name="Scheremetjew M."/>
            <person name="Finn R."/>
            <person name="Kale V."/>
            <person name="Holt S."/>
            <person name="Cochrane G."/>
            <person name="Meng A."/>
            <person name="Brown T."/>
            <person name="Cohen L."/>
        </authorList>
    </citation>
    <scope>NUCLEOTIDE SEQUENCE</scope>
    <source>
        <strain evidence="2">CCMP147</strain>
    </source>
</reference>
<protein>
    <recommendedName>
        <fullName evidence="4">CS domain-containing protein</fullName>
    </recommendedName>
</protein>